<evidence type="ECO:0000313" key="6">
    <source>
        <dbReference type="Proteomes" id="UP000028868"/>
    </source>
</evidence>
<dbReference type="InterPro" id="IPR002173">
    <property type="entry name" value="Carboh/pur_kinase_PfkB_CS"/>
</dbReference>
<gene>
    <name evidence="5" type="primary">kdgK_2</name>
    <name evidence="5" type="ORF">BN983_03410</name>
</gene>
<keyword evidence="6" id="KW-1185">Reference proteome</keyword>
<comment type="similarity">
    <text evidence="1">Belongs to the carbohydrate kinase PfkB family.</text>
</comment>
<dbReference type="PANTHER" id="PTHR43320:SF2">
    <property type="entry name" value="2-DEHYDRO-3-DEOXYGLUCONOKINASE_2-DEHYDRO-3-DEOXYGALACTONOKINASE"/>
    <property type="match status" value="1"/>
</dbReference>
<reference evidence="5 6" key="2">
    <citation type="submission" date="2014-05" db="EMBL/GenBank/DDBJ databases">
        <title>Draft genome sequence of Halobacillus karajensis HK-03.</title>
        <authorList>
            <person name="Khelaifia S."/>
            <person name="Croce O."/>
            <person name="Lagier J.C."/>
            <person name="Raoult D."/>
        </authorList>
    </citation>
    <scope>NUCLEOTIDE SEQUENCE [LARGE SCALE GENOMIC DNA]</scope>
    <source>
        <strain evidence="5 6">HD-03</strain>
    </source>
</reference>
<comment type="caution">
    <text evidence="5">The sequence shown here is derived from an EMBL/GenBank/DDBJ whole genome shotgun (WGS) entry which is preliminary data.</text>
</comment>
<evidence type="ECO:0000256" key="3">
    <source>
        <dbReference type="ARBA" id="ARBA00022777"/>
    </source>
</evidence>
<protein>
    <submittedName>
        <fullName evidence="5">2-dehydro-3-deoxygluconokinase</fullName>
    </submittedName>
</protein>
<evidence type="ECO:0000256" key="1">
    <source>
        <dbReference type="ARBA" id="ARBA00010688"/>
    </source>
</evidence>
<dbReference type="Pfam" id="PF00294">
    <property type="entry name" value="PfkB"/>
    <property type="match status" value="1"/>
</dbReference>
<dbReference type="Proteomes" id="UP000028868">
    <property type="component" value="Unassembled WGS sequence"/>
</dbReference>
<dbReference type="PANTHER" id="PTHR43320">
    <property type="entry name" value="SUGAR KINASE"/>
    <property type="match status" value="1"/>
</dbReference>
<feature type="domain" description="Carbohydrate kinase PfkB" evidence="4">
    <location>
        <begin position="3"/>
        <end position="299"/>
    </location>
</feature>
<dbReference type="EMBL" id="CCDI010000004">
    <property type="protein sequence ID" value="CDQ25105.1"/>
    <property type="molecule type" value="Genomic_DNA"/>
</dbReference>
<organism evidence="5 6">
    <name type="scientific">Halobacillus karajensis</name>
    <dbReference type="NCBI Taxonomy" id="195088"/>
    <lineage>
        <taxon>Bacteria</taxon>
        <taxon>Bacillati</taxon>
        <taxon>Bacillota</taxon>
        <taxon>Bacilli</taxon>
        <taxon>Bacillales</taxon>
        <taxon>Bacillaceae</taxon>
        <taxon>Halobacillus</taxon>
    </lineage>
</organism>
<evidence type="ECO:0000259" key="4">
    <source>
        <dbReference type="Pfam" id="PF00294"/>
    </source>
</evidence>
<keyword evidence="3" id="KW-0418">Kinase</keyword>
<proteinExistence type="inferred from homology"/>
<reference evidence="6" key="1">
    <citation type="submission" date="2014-03" db="EMBL/GenBank/DDBJ databases">
        <authorList>
            <person name="Urmite Genomes U."/>
        </authorList>
    </citation>
    <scope>NUCLEOTIDE SEQUENCE [LARGE SCALE GENOMIC DNA]</scope>
    <source>
        <strain evidence="6">HD-03</strain>
    </source>
</reference>
<dbReference type="InterPro" id="IPR011611">
    <property type="entry name" value="PfkB_dom"/>
</dbReference>
<dbReference type="AlphaFoldDB" id="A0A024P835"/>
<dbReference type="Gene3D" id="3.40.1190.20">
    <property type="match status" value="1"/>
</dbReference>
<dbReference type="PROSITE" id="PS00584">
    <property type="entry name" value="PFKB_KINASES_2"/>
    <property type="match status" value="1"/>
</dbReference>
<dbReference type="InterPro" id="IPR052700">
    <property type="entry name" value="Carb_kinase_PfkB-like"/>
</dbReference>
<dbReference type="RefSeq" id="WP_035510438.1">
    <property type="nucleotide sequence ID" value="NZ_CCDH010000002.1"/>
</dbReference>
<sequence length="316" mass="34743">MDVITMGDAMVAFNPTTHGPMRFVSTFEKKVGGAELNTAIGCARLGLQSGWISALGKDEFGRFIHHFARGEGVDVSEVTFTKNYPTSLNFKEFRGDGRINTTYYRHPSPFLALSTEDVNENYIKRSKILHLTGLLPGVDAEHNIPIIKQAIALAKKHHVKVSFDPNIRLKLWTEEKARTHLAELLPDVDILLAGKEEMEIILGTEDTDEIIEQAKELGISYVALKKGAAGSVGYHEGETIESPPIPPSQVVDTVGAGDGFNAGILYGLIHDWPLKKTLHFANLIGSKVVSVNGDNEGLPFLEDLLMDIEGKDRIDR</sequence>
<keyword evidence="2" id="KW-0808">Transferase</keyword>
<accession>A0A024P835</accession>
<dbReference type="SUPFAM" id="SSF53613">
    <property type="entry name" value="Ribokinase-like"/>
    <property type="match status" value="1"/>
</dbReference>
<evidence type="ECO:0000256" key="2">
    <source>
        <dbReference type="ARBA" id="ARBA00022679"/>
    </source>
</evidence>
<evidence type="ECO:0000313" key="5">
    <source>
        <dbReference type="EMBL" id="CDQ25105.1"/>
    </source>
</evidence>
<name>A0A024P835_9BACI</name>
<dbReference type="GO" id="GO:0016301">
    <property type="term" value="F:kinase activity"/>
    <property type="evidence" value="ECO:0007669"/>
    <property type="project" value="UniProtKB-KW"/>
</dbReference>
<dbReference type="CDD" id="cd01166">
    <property type="entry name" value="KdgK"/>
    <property type="match status" value="1"/>
</dbReference>
<dbReference type="InterPro" id="IPR029056">
    <property type="entry name" value="Ribokinase-like"/>
</dbReference>